<evidence type="ECO:0000313" key="2">
    <source>
        <dbReference type="Proteomes" id="UP000427906"/>
    </source>
</evidence>
<proteinExistence type="predicted"/>
<reference evidence="1 2" key="1">
    <citation type="submission" date="2019-11" db="EMBL/GenBank/DDBJ databases">
        <title>Comparative genomics of hydrocarbon-degrading Desulfosarcina strains.</title>
        <authorList>
            <person name="Watanabe M."/>
            <person name="Kojima H."/>
            <person name="Fukui M."/>
        </authorList>
    </citation>
    <scope>NUCLEOTIDE SEQUENCE [LARGE SCALE GENOMIC DNA]</scope>
    <source>
        <strain evidence="1 2">PL12</strain>
    </source>
</reference>
<dbReference type="RefSeq" id="WP_197904666.1">
    <property type="nucleotide sequence ID" value="NZ_AP021874.1"/>
</dbReference>
<evidence type="ECO:0008006" key="3">
    <source>
        <dbReference type="Google" id="ProtNLM"/>
    </source>
</evidence>
<dbReference type="AlphaFoldDB" id="A0A5K7YYI5"/>
<evidence type="ECO:0000313" key="1">
    <source>
        <dbReference type="EMBL" id="BBO71384.1"/>
    </source>
</evidence>
<dbReference type="Proteomes" id="UP000427906">
    <property type="component" value="Chromosome"/>
</dbReference>
<name>A0A5K7YYI5_9BACT</name>
<accession>A0A5K7YYI5</accession>
<dbReference type="EMBL" id="AP021874">
    <property type="protein sequence ID" value="BBO71384.1"/>
    <property type="molecule type" value="Genomic_DNA"/>
</dbReference>
<keyword evidence="2" id="KW-1185">Reference proteome</keyword>
<dbReference type="KEGG" id="dalk:DSCA_53140"/>
<organism evidence="1 2">
    <name type="scientific">Desulfosarcina alkanivorans</name>
    <dbReference type="NCBI Taxonomy" id="571177"/>
    <lineage>
        <taxon>Bacteria</taxon>
        <taxon>Pseudomonadati</taxon>
        <taxon>Thermodesulfobacteriota</taxon>
        <taxon>Desulfobacteria</taxon>
        <taxon>Desulfobacterales</taxon>
        <taxon>Desulfosarcinaceae</taxon>
        <taxon>Desulfosarcina</taxon>
    </lineage>
</organism>
<sequence length="304" mass="34857">MSSTKCKAKTRSGTQCNLTADTSGYCHLHDPEKIKSHAEQKKANWDKGNKMREILEVVHRTCSAKGWKSYTSNLDEDNWKYATVSVERYVSSGYSGDTITGIFELTLENGVQISRSGTSFYKYGLQDLYDAIFSDLSKLPWLESPKKKKNTPEADIVSLEKLIKRFHIVARILKNRYNDRETIVIEDEYDAQDLLHALLRTIFNDVRPEEYTPSYAGSASRIDFLLKPEKIAVEVKITRKSLRDKQIGEQLIVDIKRYQSHPECENLVCFVYDPENWIKNPTALENDLTGKHGNLSVKVFIVPH</sequence>
<protein>
    <recommendedName>
        <fullName evidence="3">Malate dehydrogenase</fullName>
    </recommendedName>
</protein>
<dbReference type="Pfam" id="PF18742">
    <property type="entry name" value="DpnII-MboI"/>
    <property type="match status" value="1"/>
</dbReference>
<gene>
    <name evidence="1" type="ORF">DSCA_53140</name>
</gene>